<dbReference type="AlphaFoldDB" id="A0A2N7F7Q4"/>
<name>A0A2N7F7Q4_VIBSP</name>
<sequence length="76" mass="9077">MEPEDIPAELLTQMQWFSIRQKRDQLICDTDFTQLVDSPLPQELIDRFKIYRDTLRNIPQSYAQPDDVVWPEKPTI</sequence>
<comment type="caution">
    <text evidence="2">The sequence shown here is derived from an EMBL/GenBank/DDBJ whole genome shotgun (WGS) entry which is preliminary data.</text>
</comment>
<proteinExistence type="predicted"/>
<evidence type="ECO:0000313" key="3">
    <source>
        <dbReference type="Proteomes" id="UP000235330"/>
    </source>
</evidence>
<dbReference type="Pfam" id="PF16778">
    <property type="entry name" value="Phage_tail_APC"/>
    <property type="match status" value="1"/>
</dbReference>
<dbReference type="EMBL" id="MCWU01000057">
    <property type="protein sequence ID" value="PMJ62260.1"/>
    <property type="molecule type" value="Genomic_DNA"/>
</dbReference>
<accession>A0A2N7F7Q4</accession>
<organism evidence="2 3">
    <name type="scientific">Vibrio splendidus</name>
    <dbReference type="NCBI Taxonomy" id="29497"/>
    <lineage>
        <taxon>Bacteria</taxon>
        <taxon>Pseudomonadati</taxon>
        <taxon>Pseudomonadota</taxon>
        <taxon>Gammaproteobacteria</taxon>
        <taxon>Vibrionales</taxon>
        <taxon>Vibrionaceae</taxon>
        <taxon>Vibrio</taxon>
    </lineage>
</organism>
<evidence type="ECO:0000313" key="2">
    <source>
        <dbReference type="EMBL" id="PMJ62260.1"/>
    </source>
</evidence>
<protein>
    <recommendedName>
        <fullName evidence="1">Phage tail assembly chaperone-like domain-containing protein</fullName>
    </recommendedName>
</protein>
<feature type="domain" description="Phage tail assembly chaperone-like" evidence="1">
    <location>
        <begin position="18"/>
        <end position="74"/>
    </location>
</feature>
<reference evidence="3" key="1">
    <citation type="submission" date="2016-07" db="EMBL/GenBank/DDBJ databases">
        <title>Nontailed viruses are major unrecognized killers of bacteria in the ocean.</title>
        <authorList>
            <person name="Kauffman K."/>
            <person name="Hussain F."/>
            <person name="Yang J."/>
            <person name="Arevalo P."/>
            <person name="Brown J."/>
            <person name="Cutler M."/>
            <person name="Kelly L."/>
            <person name="Polz M.F."/>
        </authorList>
    </citation>
    <scope>NUCLEOTIDE SEQUENCE [LARGE SCALE GENOMIC DNA]</scope>
    <source>
        <strain evidence="3">10N.261.55.E11</strain>
    </source>
</reference>
<dbReference type="InterPro" id="IPR031893">
    <property type="entry name" value="Phage_tail_APC"/>
</dbReference>
<evidence type="ECO:0000259" key="1">
    <source>
        <dbReference type="Pfam" id="PF16778"/>
    </source>
</evidence>
<dbReference type="Gene3D" id="6.10.140.1310">
    <property type="match status" value="1"/>
</dbReference>
<gene>
    <name evidence="2" type="ORF">BCU17_04805</name>
</gene>
<dbReference type="Proteomes" id="UP000235330">
    <property type="component" value="Unassembled WGS sequence"/>
</dbReference>